<dbReference type="AlphaFoldDB" id="A0ABD6E8E4"/>
<dbReference type="EMBL" id="JBGFUD010000090">
    <property type="protein sequence ID" value="MFH4973624.1"/>
    <property type="molecule type" value="Genomic_DNA"/>
</dbReference>
<protein>
    <recommendedName>
        <fullName evidence="2">Reelin domain-containing protein</fullName>
    </recommendedName>
</protein>
<evidence type="ECO:0000313" key="3">
    <source>
        <dbReference type="EMBL" id="MFH4973624.1"/>
    </source>
</evidence>
<feature type="signal peptide" evidence="1">
    <location>
        <begin position="1"/>
        <end position="21"/>
    </location>
</feature>
<keyword evidence="4" id="KW-1185">Reference proteome</keyword>
<organism evidence="3 4">
    <name type="scientific">Gnathostoma spinigerum</name>
    <dbReference type="NCBI Taxonomy" id="75299"/>
    <lineage>
        <taxon>Eukaryota</taxon>
        <taxon>Metazoa</taxon>
        <taxon>Ecdysozoa</taxon>
        <taxon>Nematoda</taxon>
        <taxon>Chromadorea</taxon>
        <taxon>Rhabditida</taxon>
        <taxon>Spirurina</taxon>
        <taxon>Gnathostomatomorpha</taxon>
        <taxon>Gnathostomatoidea</taxon>
        <taxon>Gnathostomatidae</taxon>
        <taxon>Gnathostoma</taxon>
    </lineage>
</organism>
<keyword evidence="1" id="KW-0732">Signal</keyword>
<evidence type="ECO:0000313" key="4">
    <source>
        <dbReference type="Proteomes" id="UP001608902"/>
    </source>
</evidence>
<dbReference type="CDD" id="cd08544">
    <property type="entry name" value="Reeler"/>
    <property type="match status" value="1"/>
</dbReference>
<name>A0ABD6E8E4_9BILA</name>
<dbReference type="InterPro" id="IPR042307">
    <property type="entry name" value="Reeler_sf"/>
</dbReference>
<feature type="chain" id="PRO_5044862078" description="Reelin domain-containing protein" evidence="1">
    <location>
        <begin position="22"/>
        <end position="203"/>
    </location>
</feature>
<gene>
    <name evidence="3" type="ORF">AB6A40_000333</name>
</gene>
<dbReference type="InterPro" id="IPR002861">
    <property type="entry name" value="Reeler_dom"/>
</dbReference>
<dbReference type="PANTHER" id="PTHR45828">
    <property type="entry name" value="CYTOCHROME B561/FERRIC REDUCTASE TRANSMEMBRANE"/>
    <property type="match status" value="1"/>
</dbReference>
<comment type="caution">
    <text evidence="3">The sequence shown here is derived from an EMBL/GenBank/DDBJ whole genome shotgun (WGS) entry which is preliminary data.</text>
</comment>
<dbReference type="Gene3D" id="2.60.40.4060">
    <property type="entry name" value="Reeler domain"/>
    <property type="match status" value="1"/>
</dbReference>
<dbReference type="PANTHER" id="PTHR45828:SF42">
    <property type="entry name" value="DEFENSE PROTEIN L(2)34FC"/>
    <property type="match status" value="1"/>
</dbReference>
<sequence>MEITSIVLLIPILCFTELIVSWPDGAPCKVTSLDSMDPRQAIEHEGGLQLTPPPYEILLDQKCYWKNQALTVRLRGKTKKIHFKGFVIQPLVYDGPNKGRRFGKIVRLDDNGSWRQQCFRSQQSITNSHDDNKNEIKVWWKSGYNDDETVQFVATVVKKAKEYWVKSVLSIPIPPCKIKQKIDDYKPPPVTEPPPVQPFLIDF</sequence>
<evidence type="ECO:0000259" key="2">
    <source>
        <dbReference type="PROSITE" id="PS51019"/>
    </source>
</evidence>
<dbReference type="PROSITE" id="PS51019">
    <property type="entry name" value="REELIN"/>
    <property type="match status" value="1"/>
</dbReference>
<dbReference type="Pfam" id="PF02014">
    <property type="entry name" value="Reeler"/>
    <property type="match status" value="1"/>
</dbReference>
<proteinExistence type="predicted"/>
<dbReference type="Proteomes" id="UP001608902">
    <property type="component" value="Unassembled WGS sequence"/>
</dbReference>
<evidence type="ECO:0000256" key="1">
    <source>
        <dbReference type="SAM" id="SignalP"/>
    </source>
</evidence>
<accession>A0ABD6E8E4</accession>
<reference evidence="3 4" key="1">
    <citation type="submission" date="2024-08" db="EMBL/GenBank/DDBJ databases">
        <title>Gnathostoma spinigerum genome.</title>
        <authorList>
            <person name="Gonzalez-Bertolin B."/>
            <person name="Monzon S."/>
            <person name="Zaballos A."/>
            <person name="Jimenez P."/>
            <person name="Dekumyoy P."/>
            <person name="Varona S."/>
            <person name="Cuesta I."/>
            <person name="Sumanam S."/>
            <person name="Adisakwattana P."/>
            <person name="Gasser R.B."/>
            <person name="Hernandez-Gonzalez A."/>
            <person name="Young N.D."/>
            <person name="Perteguer M.J."/>
        </authorList>
    </citation>
    <scope>NUCLEOTIDE SEQUENCE [LARGE SCALE GENOMIC DNA]</scope>
    <source>
        <strain evidence="3">AL3</strain>
        <tissue evidence="3">Liver</tissue>
    </source>
</reference>
<feature type="domain" description="Reelin" evidence="2">
    <location>
        <begin position="12"/>
        <end position="188"/>
    </location>
</feature>
<dbReference type="InterPro" id="IPR051237">
    <property type="entry name" value="Ferric-chelate_Red/DefProt"/>
</dbReference>